<keyword evidence="3" id="KW-0479">Metal-binding</keyword>
<keyword evidence="8 10" id="KW-0238">DNA-binding</keyword>
<dbReference type="GO" id="GO:0005694">
    <property type="term" value="C:chromosome"/>
    <property type="evidence" value="ECO:0007669"/>
    <property type="project" value="InterPro"/>
</dbReference>
<keyword evidence="5" id="KW-0862">Zinc</keyword>
<dbReference type="InterPro" id="IPR013498">
    <property type="entry name" value="Topo_IA_Znf"/>
</dbReference>
<reference evidence="14" key="1">
    <citation type="submission" date="2020-02" db="EMBL/GenBank/DDBJ databases">
        <authorList>
            <person name="Meier V. D."/>
        </authorList>
    </citation>
    <scope>NUCLEOTIDE SEQUENCE</scope>
    <source>
        <strain evidence="14">AVDCRST_MAG18</strain>
    </source>
</reference>
<dbReference type="CDD" id="cd03363">
    <property type="entry name" value="TOPRIM_TopoIA_TopoI"/>
    <property type="match status" value="1"/>
</dbReference>
<feature type="domain" description="Topo IA-type catalytic" evidence="13">
    <location>
        <begin position="224"/>
        <end position="677"/>
    </location>
</feature>
<evidence type="ECO:0000259" key="12">
    <source>
        <dbReference type="PROSITE" id="PS50880"/>
    </source>
</evidence>
<dbReference type="PROSITE" id="PS52039">
    <property type="entry name" value="TOPO_IA_2"/>
    <property type="match status" value="1"/>
</dbReference>
<dbReference type="PANTHER" id="PTHR42785:SF1">
    <property type="entry name" value="DNA TOPOISOMERASE"/>
    <property type="match status" value="1"/>
</dbReference>
<feature type="active site" description="O-(5'-phospho-DNA)-tyrosine intermediate" evidence="10">
    <location>
        <position position="401"/>
    </location>
</feature>
<evidence type="ECO:0000259" key="13">
    <source>
        <dbReference type="PROSITE" id="PS52039"/>
    </source>
</evidence>
<comment type="function">
    <text evidence="10">Releases the supercoiling and torsional tension of DNA, which is introduced during the DNA replication and transcription, by transiently cleaving and rejoining one strand of the DNA duplex. Introduces a single-strand break via transesterification at a target site in duplex DNA. The scissile phosphodiester is attacked by the catalytic tyrosine of the enzyme, resulting in the formation of a DNA-(5'-phosphotyrosyl)-enzyme intermediate and the expulsion of a 3'-OH DNA strand. The free DNA strand then undergoes passage around the unbroken strand, thus removing DNA supercoils. Finally, in the religation step, the DNA 3'-OH attacks the covalent intermediate to expel the active-site tyrosine and restore the DNA phosphodiester backbone.</text>
</comment>
<dbReference type="InterPro" id="IPR023405">
    <property type="entry name" value="Topo_IA_core_domain"/>
</dbReference>
<dbReference type="InterPro" id="IPR000380">
    <property type="entry name" value="Topo_IA"/>
</dbReference>
<organism evidence="14">
    <name type="scientific">uncultured Thermomicrobiales bacterium</name>
    <dbReference type="NCBI Taxonomy" id="1645740"/>
    <lineage>
        <taxon>Bacteria</taxon>
        <taxon>Pseudomonadati</taxon>
        <taxon>Thermomicrobiota</taxon>
        <taxon>Thermomicrobia</taxon>
        <taxon>Thermomicrobiales</taxon>
        <taxon>environmental samples</taxon>
    </lineage>
</organism>
<dbReference type="Pfam" id="PF01396">
    <property type="entry name" value="Zn_ribbon_Top1"/>
    <property type="match status" value="2"/>
</dbReference>
<protein>
    <recommendedName>
        <fullName evidence="10">DNA topoisomerase 1</fullName>
        <ecNumber evidence="10">5.6.2.1</ecNumber>
    </recommendedName>
    <alternativeName>
        <fullName evidence="10">DNA topoisomerase I</fullName>
    </alternativeName>
</protein>
<dbReference type="PANTHER" id="PTHR42785">
    <property type="entry name" value="DNA TOPOISOMERASE, TYPE IA, CORE"/>
    <property type="match status" value="1"/>
</dbReference>
<sequence length="822" mass="89393">MVDNHSDEQPTSTTAATPRRATTRATATKGVATKPARATSATKGATTRAKTTTAKAKPPTRKTATTATVTKAPTRKATSAKRATGGSATTRAPLRGGTSLVIVESPSKAKTIAKYLGAGYRVTASMGHVRDLPKSKLGVDVEHDFTPQYLVSKDKSQVIKELKGSVQAASQVFLATDPDREGEAIAWHIVEATNPDPSRVQRVVFNEITPGAVRAAIANPRAIDMRLVDAQQARRVLDRLVGYKVSPLLWRKVKGGLSAGRVQTAALRLIVEREREVEAFVPVEYWTIEADLAKRAEGPEPRKEDQFRATLNQIAGKKAELHNEAEATAVVTDLKGAHYIVREVRTRETQRRPAAPFITSTLQQEASRKLGYGVRRTMQLAQELYEGVDIGPEGTVGLITYMRTDSTNIAAVAQDEARGVIAAKYGPQFVPEKPPVYTRKAKGAQEAHEAIRPSGIARDPEAIRGFLSPQQYRLYKLIWQRFVASQMRPALLDSTSVDIDAGREIATDRPATEKAPYSFRATGSVIKFPGFLAVYREGRDDGADDELDKDALPLLAQGEPLDLLKLTPDQHFTQPPPRFTEASLVKALEEQGIGRPSTYAATVATLQTRFYVEVTEKRLHPTDLGRVVNDILVEHFPEIFDIGFTSRMEEELDEIAAGERPWVPVLQKFYGPFAASVELAEGSVGRVKVADEPTDEICETCGKPMVIKLGRFGKFLACTGFPECKTTRNIAQGTGVTCPKCQKHEIVVKRSRKGGRIFYGCNGYPACDFTLWDRPLPTPCPACGGLMVEAGKRGSGAKCTACGNTSRSGAAVGAEQELVTAD</sequence>
<feature type="domain" description="Toprim" evidence="12">
    <location>
        <begin position="98"/>
        <end position="208"/>
    </location>
</feature>
<feature type="region of interest" description="Interaction with DNA" evidence="10">
    <location>
        <begin position="258"/>
        <end position="263"/>
    </location>
</feature>
<comment type="similarity">
    <text evidence="2 10">Belongs to the type IA topoisomerase family.</text>
</comment>
<keyword evidence="9 10" id="KW-0413">Isomerase</keyword>
<dbReference type="GO" id="GO:0006265">
    <property type="term" value="P:DNA topological change"/>
    <property type="evidence" value="ECO:0007669"/>
    <property type="project" value="UniProtKB-UniRule"/>
</dbReference>
<dbReference type="EMBL" id="CADCWN010000122">
    <property type="protein sequence ID" value="CAA9567412.1"/>
    <property type="molecule type" value="Genomic_DNA"/>
</dbReference>
<keyword evidence="6" id="KW-0460">Magnesium</keyword>
<evidence type="ECO:0000256" key="7">
    <source>
        <dbReference type="ARBA" id="ARBA00023029"/>
    </source>
</evidence>
<dbReference type="NCBIfam" id="TIGR01051">
    <property type="entry name" value="topA_bact"/>
    <property type="match status" value="1"/>
</dbReference>
<feature type="site" description="Interaction with DNA" evidence="10">
    <location>
        <position position="403"/>
    </location>
</feature>
<evidence type="ECO:0000256" key="3">
    <source>
        <dbReference type="ARBA" id="ARBA00022723"/>
    </source>
</evidence>
<evidence type="ECO:0000256" key="6">
    <source>
        <dbReference type="ARBA" id="ARBA00022842"/>
    </source>
</evidence>
<name>A0A6J4V8Q6_9BACT</name>
<gene>
    <name evidence="10" type="primary">topA</name>
    <name evidence="14" type="ORF">AVDCRST_MAG18-1602</name>
</gene>
<dbReference type="InterPro" id="IPR003601">
    <property type="entry name" value="Topo_IA_2"/>
</dbReference>
<dbReference type="GO" id="GO:0003677">
    <property type="term" value="F:DNA binding"/>
    <property type="evidence" value="ECO:0007669"/>
    <property type="project" value="UniProtKB-KW"/>
</dbReference>
<comment type="subunit">
    <text evidence="10">Monomer.</text>
</comment>
<dbReference type="HAMAP" id="MF_00952">
    <property type="entry name" value="Topoisom_1_prok"/>
    <property type="match status" value="1"/>
</dbReference>
<dbReference type="InterPro" id="IPR003602">
    <property type="entry name" value="Topo_IA_DNA-bd_dom"/>
</dbReference>
<dbReference type="Pfam" id="PF01131">
    <property type="entry name" value="Topoisom_bac"/>
    <property type="match status" value="1"/>
</dbReference>
<dbReference type="SMART" id="SM00493">
    <property type="entry name" value="TOPRIM"/>
    <property type="match status" value="1"/>
</dbReference>
<dbReference type="GO" id="GO:0003917">
    <property type="term" value="F:DNA topoisomerase type I (single strand cut, ATP-independent) activity"/>
    <property type="evidence" value="ECO:0007669"/>
    <property type="project" value="UniProtKB-UniRule"/>
</dbReference>
<dbReference type="Gene3D" id="1.10.460.10">
    <property type="entry name" value="Topoisomerase I, domain 2"/>
    <property type="match status" value="1"/>
</dbReference>
<dbReference type="SUPFAM" id="SSF56712">
    <property type="entry name" value="Prokaryotic type I DNA topoisomerase"/>
    <property type="match status" value="1"/>
</dbReference>
<dbReference type="AlphaFoldDB" id="A0A6J4V8Q6"/>
<dbReference type="Gene3D" id="2.70.20.10">
    <property type="entry name" value="Topoisomerase I, domain 3"/>
    <property type="match status" value="1"/>
</dbReference>
<dbReference type="InterPro" id="IPR013826">
    <property type="entry name" value="Topo_IA_cen_sub3"/>
</dbReference>
<evidence type="ECO:0000256" key="4">
    <source>
        <dbReference type="ARBA" id="ARBA00022771"/>
    </source>
</evidence>
<dbReference type="InterPro" id="IPR013497">
    <property type="entry name" value="Topo_IA_cen"/>
</dbReference>
<evidence type="ECO:0000256" key="10">
    <source>
        <dbReference type="HAMAP-Rule" id="MF_00952"/>
    </source>
</evidence>
<dbReference type="InterPro" id="IPR023406">
    <property type="entry name" value="Topo_IA_AS"/>
</dbReference>
<dbReference type="InterPro" id="IPR034149">
    <property type="entry name" value="TOPRIM_TopoI"/>
</dbReference>
<keyword evidence="4" id="KW-0863">Zinc-finger</keyword>
<dbReference type="GO" id="GO:0008270">
    <property type="term" value="F:zinc ion binding"/>
    <property type="evidence" value="ECO:0007669"/>
    <property type="project" value="UniProtKB-KW"/>
</dbReference>
<evidence type="ECO:0000256" key="1">
    <source>
        <dbReference type="ARBA" id="ARBA00000213"/>
    </source>
</evidence>
<dbReference type="PROSITE" id="PS00396">
    <property type="entry name" value="TOPO_IA_1"/>
    <property type="match status" value="1"/>
</dbReference>
<evidence type="ECO:0000256" key="9">
    <source>
        <dbReference type="ARBA" id="ARBA00023235"/>
    </source>
</evidence>
<feature type="site" description="Interaction with DNA" evidence="10">
    <location>
        <position position="234"/>
    </location>
</feature>
<keyword evidence="7 10" id="KW-0799">Topoisomerase</keyword>
<dbReference type="InterPro" id="IPR028612">
    <property type="entry name" value="Topoisom_1_IA"/>
</dbReference>
<feature type="site" description="Interaction with DNA" evidence="10">
    <location>
        <position position="609"/>
    </location>
</feature>
<dbReference type="Gene3D" id="3.40.50.140">
    <property type="match status" value="1"/>
</dbReference>
<feature type="compositionally biased region" description="Low complexity" evidence="11">
    <location>
        <begin position="10"/>
        <end position="28"/>
    </location>
</feature>
<dbReference type="InterPro" id="IPR005733">
    <property type="entry name" value="TopoI_bac-type"/>
</dbReference>
<evidence type="ECO:0000256" key="8">
    <source>
        <dbReference type="ARBA" id="ARBA00023125"/>
    </source>
</evidence>
<dbReference type="PRINTS" id="PR00417">
    <property type="entry name" value="PRTPISMRASEI"/>
</dbReference>
<feature type="site" description="Interaction with DNA" evidence="10">
    <location>
        <position position="235"/>
    </location>
</feature>
<feature type="site" description="Interaction with DNA" evidence="10">
    <location>
        <position position="250"/>
    </location>
</feature>
<dbReference type="EC" id="5.6.2.1" evidence="10"/>
<feature type="site" description="Interaction with DNA" evidence="10">
    <location>
        <position position="243"/>
    </location>
</feature>
<dbReference type="Gene3D" id="1.10.290.10">
    <property type="entry name" value="Topoisomerase I, domain 4"/>
    <property type="match status" value="1"/>
</dbReference>
<feature type="compositionally biased region" description="Low complexity" evidence="11">
    <location>
        <begin position="36"/>
        <end position="77"/>
    </location>
</feature>
<dbReference type="SMART" id="SM00436">
    <property type="entry name" value="TOP1Bc"/>
    <property type="match status" value="1"/>
</dbReference>
<feature type="site" description="Interaction with DNA" evidence="10">
    <location>
        <position position="238"/>
    </location>
</feature>
<dbReference type="PROSITE" id="PS50880">
    <property type="entry name" value="TOPRIM"/>
    <property type="match status" value="1"/>
</dbReference>
<dbReference type="SUPFAM" id="SSF57783">
    <property type="entry name" value="Zinc beta-ribbon"/>
    <property type="match status" value="1"/>
</dbReference>
<evidence type="ECO:0000256" key="5">
    <source>
        <dbReference type="ARBA" id="ARBA00022833"/>
    </source>
</evidence>
<evidence type="ECO:0000256" key="2">
    <source>
        <dbReference type="ARBA" id="ARBA00009446"/>
    </source>
</evidence>
<dbReference type="CDD" id="cd00186">
    <property type="entry name" value="TOP1Ac"/>
    <property type="match status" value="1"/>
</dbReference>
<feature type="site" description="Interaction with DNA" evidence="10">
    <location>
        <position position="128"/>
    </location>
</feature>
<proteinExistence type="inferred from homology"/>
<feature type="region of interest" description="Disordered" evidence="11">
    <location>
        <begin position="1"/>
        <end position="92"/>
    </location>
</feature>
<dbReference type="Gene3D" id="3.30.65.10">
    <property type="entry name" value="Bacterial Topoisomerase I, domain 1"/>
    <property type="match status" value="2"/>
</dbReference>
<dbReference type="InterPro" id="IPR006171">
    <property type="entry name" value="TOPRIM_dom"/>
</dbReference>
<dbReference type="InterPro" id="IPR013825">
    <property type="entry name" value="Topo_IA_cen_sub2"/>
</dbReference>
<dbReference type="Pfam" id="PF01751">
    <property type="entry name" value="Toprim"/>
    <property type="match status" value="1"/>
</dbReference>
<dbReference type="InterPro" id="IPR013824">
    <property type="entry name" value="Topo_IA_cen_sub1"/>
</dbReference>
<evidence type="ECO:0000313" key="14">
    <source>
        <dbReference type="EMBL" id="CAA9567412.1"/>
    </source>
</evidence>
<accession>A0A6J4V8Q6</accession>
<dbReference type="SMART" id="SM00437">
    <property type="entry name" value="TOP1Ac"/>
    <property type="match status" value="1"/>
</dbReference>
<evidence type="ECO:0000256" key="11">
    <source>
        <dbReference type="SAM" id="MobiDB-lite"/>
    </source>
</evidence>
<comment type="catalytic activity">
    <reaction evidence="1 10">
        <text>ATP-independent breakage of single-stranded DNA, followed by passage and rejoining.</text>
        <dbReference type="EC" id="5.6.2.1"/>
    </reaction>
</comment>